<evidence type="ECO:0000313" key="3">
    <source>
        <dbReference type="Proteomes" id="UP000249082"/>
    </source>
</evidence>
<feature type="transmembrane region" description="Helical" evidence="1">
    <location>
        <begin position="127"/>
        <end position="147"/>
    </location>
</feature>
<keyword evidence="1" id="KW-0812">Transmembrane</keyword>
<keyword evidence="1" id="KW-0472">Membrane</keyword>
<reference evidence="2 3" key="1">
    <citation type="submission" date="2017-08" db="EMBL/GenBank/DDBJ databases">
        <title>Infants hospitalized years apart are colonized by the same room-sourced microbial strains.</title>
        <authorList>
            <person name="Brooks B."/>
            <person name="Olm M.R."/>
            <person name="Firek B.A."/>
            <person name="Baker R."/>
            <person name="Thomas B.C."/>
            <person name="Morowitz M.J."/>
            <person name="Banfield J.F."/>
        </authorList>
    </citation>
    <scope>NUCLEOTIDE SEQUENCE [LARGE SCALE GENOMIC DNA]</scope>
    <source>
        <strain evidence="2">S2_005_002_R2_33</strain>
    </source>
</reference>
<dbReference type="AlphaFoldDB" id="A0A2W5P007"/>
<accession>A0A2W5P007</accession>
<protein>
    <submittedName>
        <fullName evidence="2">Uncharacterized protein</fullName>
    </submittedName>
</protein>
<dbReference type="Proteomes" id="UP000249082">
    <property type="component" value="Unassembled WGS sequence"/>
</dbReference>
<evidence type="ECO:0000313" key="2">
    <source>
        <dbReference type="EMBL" id="PZQ56125.1"/>
    </source>
</evidence>
<name>A0A2W5P007_9SPHN</name>
<organism evidence="2 3">
    <name type="scientific">Novosphingobium pentaromativorans</name>
    <dbReference type="NCBI Taxonomy" id="205844"/>
    <lineage>
        <taxon>Bacteria</taxon>
        <taxon>Pseudomonadati</taxon>
        <taxon>Pseudomonadota</taxon>
        <taxon>Alphaproteobacteria</taxon>
        <taxon>Sphingomonadales</taxon>
        <taxon>Sphingomonadaceae</taxon>
        <taxon>Novosphingobium</taxon>
    </lineage>
</organism>
<keyword evidence="1" id="KW-1133">Transmembrane helix</keyword>
<sequence>MHDLEELFRLGPPRRLARFVRASRPPFVKPMPRVLLVLAAGWLPLFVLTAVRAPEQMQDLVRDIAVHARYAVATPLLVVAYSSCGRRLGVIVGNFARAGLLDAAGRQILTEQIAASRRLLQSRAAEVVAVVLAAASAAATLSGLSISEEMAAWTRNSGANALSMAGLWQFAISLPLLLTLWFGWLWRIAVWARLLIRISRLDLDLIASHPDQCGGLGFLGQSLRAFSTFAMALGAISAGRLGHNHLAGTSSTFTDGVLAGGTVAVVVLLCVAPLCAFSDRMMQTWRRGSMAYGALATQLGMRLEAAWIDRGDGRDDGRGDGRPPILEAPDFSAAADLFAVVGSVQTMRFIPVDTRSLVMLVTATLLPFVAALFLTMPFDVVLETLKNLLI</sequence>
<feature type="transmembrane region" description="Helical" evidence="1">
    <location>
        <begin position="256"/>
        <end position="277"/>
    </location>
</feature>
<feature type="transmembrane region" description="Helical" evidence="1">
    <location>
        <begin position="357"/>
        <end position="378"/>
    </location>
</feature>
<proteinExistence type="predicted"/>
<dbReference type="EMBL" id="QFPX01000004">
    <property type="protein sequence ID" value="PZQ56125.1"/>
    <property type="molecule type" value="Genomic_DNA"/>
</dbReference>
<evidence type="ECO:0000256" key="1">
    <source>
        <dbReference type="SAM" id="Phobius"/>
    </source>
</evidence>
<feature type="transmembrane region" description="Helical" evidence="1">
    <location>
        <begin position="213"/>
        <end position="236"/>
    </location>
</feature>
<gene>
    <name evidence="2" type="ORF">DI555_05670</name>
</gene>
<comment type="caution">
    <text evidence="2">The sequence shown here is derived from an EMBL/GenBank/DDBJ whole genome shotgun (WGS) entry which is preliminary data.</text>
</comment>
<feature type="transmembrane region" description="Helical" evidence="1">
    <location>
        <begin position="34"/>
        <end position="53"/>
    </location>
</feature>
<feature type="transmembrane region" description="Helical" evidence="1">
    <location>
        <begin position="167"/>
        <end position="192"/>
    </location>
</feature>